<feature type="transmembrane region" description="Helical" evidence="8">
    <location>
        <begin position="149"/>
        <end position="168"/>
    </location>
</feature>
<dbReference type="AlphaFoldDB" id="A0A2N6K490"/>
<gene>
    <name evidence="10" type="ORF">CEN44_09795</name>
</gene>
<protein>
    <submittedName>
        <fullName evidence="10">Phospholipid carrier-dependent glycosyltransferase</fullName>
    </submittedName>
</protein>
<feature type="transmembrane region" description="Helical" evidence="8">
    <location>
        <begin position="100"/>
        <end position="121"/>
    </location>
</feature>
<reference evidence="10 11" key="1">
    <citation type="submission" date="2017-08" db="EMBL/GenBank/DDBJ databases">
        <title>Genomes of Fischerella (Mastigocladus) sp. strains.</title>
        <authorList>
            <person name="Miller S.R."/>
        </authorList>
    </citation>
    <scope>NUCLEOTIDE SEQUENCE [LARGE SCALE GENOMIC DNA]</scope>
    <source>
        <strain evidence="10 11">CCMEE 5323</strain>
    </source>
</reference>
<dbReference type="SUPFAM" id="SSF48452">
    <property type="entry name" value="TPR-like"/>
    <property type="match status" value="1"/>
</dbReference>
<feature type="transmembrane region" description="Helical" evidence="8">
    <location>
        <begin position="222"/>
        <end position="253"/>
    </location>
</feature>
<evidence type="ECO:0000256" key="5">
    <source>
        <dbReference type="ARBA" id="ARBA00022692"/>
    </source>
</evidence>
<dbReference type="GO" id="GO:0009103">
    <property type="term" value="P:lipopolysaccharide biosynthetic process"/>
    <property type="evidence" value="ECO:0007669"/>
    <property type="project" value="UniProtKB-ARBA"/>
</dbReference>
<evidence type="ECO:0000256" key="8">
    <source>
        <dbReference type="SAM" id="Phobius"/>
    </source>
</evidence>
<evidence type="ECO:0000256" key="3">
    <source>
        <dbReference type="ARBA" id="ARBA00022676"/>
    </source>
</evidence>
<evidence type="ECO:0000313" key="11">
    <source>
        <dbReference type="Proteomes" id="UP000235036"/>
    </source>
</evidence>
<keyword evidence="5 8" id="KW-0812">Transmembrane</keyword>
<accession>A0A2N6K490</accession>
<evidence type="ECO:0000259" key="9">
    <source>
        <dbReference type="Pfam" id="PF13231"/>
    </source>
</evidence>
<dbReference type="InterPro" id="IPR011990">
    <property type="entry name" value="TPR-like_helical_dom_sf"/>
</dbReference>
<dbReference type="Gene3D" id="1.25.40.10">
    <property type="entry name" value="Tetratricopeptide repeat domain"/>
    <property type="match status" value="1"/>
</dbReference>
<keyword evidence="4 10" id="KW-0808">Transferase</keyword>
<feature type="transmembrane region" description="Helical" evidence="8">
    <location>
        <begin position="327"/>
        <end position="344"/>
    </location>
</feature>
<evidence type="ECO:0000256" key="2">
    <source>
        <dbReference type="ARBA" id="ARBA00022475"/>
    </source>
</evidence>
<dbReference type="Proteomes" id="UP000235036">
    <property type="component" value="Unassembled WGS sequence"/>
</dbReference>
<keyword evidence="11" id="KW-1185">Reference proteome</keyword>
<evidence type="ECO:0000256" key="7">
    <source>
        <dbReference type="ARBA" id="ARBA00023136"/>
    </source>
</evidence>
<dbReference type="InterPro" id="IPR050297">
    <property type="entry name" value="LipidA_mod_glycosyltrf_83"/>
</dbReference>
<feature type="transmembrane region" description="Helical" evidence="8">
    <location>
        <begin position="372"/>
        <end position="389"/>
    </location>
</feature>
<feature type="transmembrane region" description="Helical" evidence="8">
    <location>
        <begin position="426"/>
        <end position="447"/>
    </location>
</feature>
<evidence type="ECO:0000313" key="10">
    <source>
        <dbReference type="EMBL" id="PLZ90864.1"/>
    </source>
</evidence>
<dbReference type="PANTHER" id="PTHR33908:SF11">
    <property type="entry name" value="MEMBRANE PROTEIN"/>
    <property type="match status" value="1"/>
</dbReference>
<feature type="domain" description="Glycosyltransferase RgtA/B/C/D-like" evidence="9">
    <location>
        <begin position="79"/>
        <end position="168"/>
    </location>
</feature>
<comment type="subcellular location">
    <subcellularLocation>
        <location evidence="1">Cell membrane</location>
        <topology evidence="1">Multi-pass membrane protein</topology>
    </subcellularLocation>
</comment>
<proteinExistence type="predicted"/>
<dbReference type="RefSeq" id="WP_016870306.1">
    <property type="nucleotide sequence ID" value="NZ_CAWNVR010000289.1"/>
</dbReference>
<dbReference type="GO" id="GO:0016763">
    <property type="term" value="F:pentosyltransferase activity"/>
    <property type="evidence" value="ECO:0007669"/>
    <property type="project" value="TreeGrafter"/>
</dbReference>
<dbReference type="EMBL" id="NRQW01000200">
    <property type="protein sequence ID" value="PLZ90864.1"/>
    <property type="molecule type" value="Genomic_DNA"/>
</dbReference>
<evidence type="ECO:0000256" key="4">
    <source>
        <dbReference type="ARBA" id="ARBA00022679"/>
    </source>
</evidence>
<dbReference type="Pfam" id="PF13231">
    <property type="entry name" value="PMT_2"/>
    <property type="match status" value="1"/>
</dbReference>
<dbReference type="InterPro" id="IPR038731">
    <property type="entry name" value="RgtA/B/C-like"/>
</dbReference>
<feature type="transmembrane region" description="Helical" evidence="8">
    <location>
        <begin position="395"/>
        <end position="414"/>
    </location>
</feature>
<sequence length="884" mass="99231">MSHPKNRRKQFKNLLILSIIWLLGAVCDRIWFALDNSIPAWDQADYLTGTLIYWQALQHPQFWDSQWWQNFWMLSSKIPPLTYIVGAVVQNIFGTGPDQAALIMLLFSAVLLGSVYGLGAILFSEAVGLWAAALCQVMPALYRLRLDFLLDYPLAAVVTLSFFCLTLWKVKGRRQKADGEAAPVLAVSGDGGLPNPKGRWQKTESHEFSPYLPTSLPPHHPLWAAAFGLSLGLALMVKQTALFFLLTPIVWVGFGALRQRCWGKLFQLLGALCLSILVFSPWYRTNWLLILTSGKRATIDSAIAEGEAPLNTLKAWTYYWEQLPQQVSLPLLVVPIVALLIYWGRSLKGIQTQRVGDKEKFFITSVPQSTSSLRWLVIFLVGAYFLSSLNPNKDARYVLPYLPTLSVLLAYGFTRFRSLWARRIRWGTFGLAVLLMLFNLFPIGGFVGDGMTLALSPNAQHYPYMKEELPHRQIIAQIIATEPYLRSTLGVLPSTTKINQHNLNYYGRLANSQVYGRQVGIKKKFVNQDARSLSWFLTKTGKQGSVPKAQALIVKSVEQDGNFQLHKSWVVDSSTLKLYHQQTPPIEVKAISPKPPQTKIALLQVTVPEKTPPGVPVSVSYEWTGAWEELQNGIVLLTWKNLTKDKEEISWIHDHGIGMGNLYAGANKPQGTFQVTERMAMLPPADIAPGNYILEAIYLNRVSGESYLIPVPKVTLQIDSQATATTAPELDLITQLRDLAANLPQGRKALEQLFAEIARINQYDPIQDYLEQARLSLAYRLQHVSQNRDWAYALALANVLQKRVNGAIAALEKVTQLDSENPYAWAYLAFVQIYNWQPGAAEKSLQPSLAKNPDLKEIQALHGVAALMQGKIIRAWEIFQKLRA</sequence>
<comment type="caution">
    <text evidence="10">The sequence shown here is derived from an EMBL/GenBank/DDBJ whole genome shotgun (WGS) entry which is preliminary data.</text>
</comment>
<keyword evidence="7 8" id="KW-0472">Membrane</keyword>
<dbReference type="PANTHER" id="PTHR33908">
    <property type="entry name" value="MANNOSYLTRANSFERASE YKCB-RELATED"/>
    <property type="match status" value="1"/>
</dbReference>
<name>A0A2N6K490_FISMU</name>
<evidence type="ECO:0000256" key="6">
    <source>
        <dbReference type="ARBA" id="ARBA00022989"/>
    </source>
</evidence>
<keyword evidence="6 8" id="KW-1133">Transmembrane helix</keyword>
<evidence type="ECO:0000256" key="1">
    <source>
        <dbReference type="ARBA" id="ARBA00004651"/>
    </source>
</evidence>
<dbReference type="GO" id="GO:0005886">
    <property type="term" value="C:plasma membrane"/>
    <property type="evidence" value="ECO:0007669"/>
    <property type="project" value="UniProtKB-SubCell"/>
</dbReference>
<feature type="transmembrane region" description="Helical" evidence="8">
    <location>
        <begin position="265"/>
        <end position="283"/>
    </location>
</feature>
<organism evidence="10 11">
    <name type="scientific">Fischerella muscicola CCMEE 5323</name>
    <dbReference type="NCBI Taxonomy" id="2019572"/>
    <lineage>
        <taxon>Bacteria</taxon>
        <taxon>Bacillati</taxon>
        <taxon>Cyanobacteriota</taxon>
        <taxon>Cyanophyceae</taxon>
        <taxon>Nostocales</taxon>
        <taxon>Hapalosiphonaceae</taxon>
        <taxon>Fischerella</taxon>
    </lineage>
</organism>
<keyword evidence="3" id="KW-0328">Glycosyltransferase</keyword>
<keyword evidence="2" id="KW-1003">Cell membrane</keyword>